<dbReference type="EMBL" id="SMTK01000005">
    <property type="protein sequence ID" value="TDK23919.1"/>
    <property type="molecule type" value="Genomic_DNA"/>
</dbReference>
<evidence type="ECO:0000256" key="1">
    <source>
        <dbReference type="SAM" id="Phobius"/>
    </source>
</evidence>
<keyword evidence="1" id="KW-0812">Transmembrane</keyword>
<sequence length="121" mass="12986">MPGVMQRSSPDLEFAKTRLVASALIGLGLSIALLGLFGGSGMAALRGAIKYWWTGLLMIGAAVGLLRVKESLAKPLTRRGSALLYRSLEPEQRCRLLSRVIFGIALMLAWFGLVIVLDGVT</sequence>
<organism evidence="2 3">
    <name type="scientific">Arthrobacter crusticola</name>
    <dbReference type="NCBI Taxonomy" id="2547960"/>
    <lineage>
        <taxon>Bacteria</taxon>
        <taxon>Bacillati</taxon>
        <taxon>Actinomycetota</taxon>
        <taxon>Actinomycetes</taxon>
        <taxon>Micrococcales</taxon>
        <taxon>Micrococcaceae</taxon>
        <taxon>Arthrobacter</taxon>
    </lineage>
</organism>
<keyword evidence="3" id="KW-1185">Reference proteome</keyword>
<reference evidence="2 3" key="1">
    <citation type="submission" date="2019-03" db="EMBL/GenBank/DDBJ databases">
        <title>Arthrobacter sp. nov., an bacterium isolated from biocrust in Mu Us Desert.</title>
        <authorList>
            <person name="Lixiong L."/>
        </authorList>
    </citation>
    <scope>NUCLEOTIDE SEQUENCE [LARGE SCALE GENOMIC DNA]</scope>
    <source>
        <strain evidence="2 3">SLN-3</strain>
    </source>
</reference>
<dbReference type="RefSeq" id="WP_133404604.1">
    <property type="nucleotide sequence ID" value="NZ_SMTK01000005.1"/>
</dbReference>
<feature type="transmembrane region" description="Helical" evidence="1">
    <location>
        <begin position="96"/>
        <end position="117"/>
    </location>
</feature>
<feature type="transmembrane region" description="Helical" evidence="1">
    <location>
        <begin position="51"/>
        <end position="68"/>
    </location>
</feature>
<evidence type="ECO:0000313" key="2">
    <source>
        <dbReference type="EMBL" id="TDK23919.1"/>
    </source>
</evidence>
<proteinExistence type="predicted"/>
<dbReference type="AlphaFoldDB" id="A0A4R5TQT0"/>
<keyword evidence="1" id="KW-1133">Transmembrane helix</keyword>
<keyword evidence="1" id="KW-0472">Membrane</keyword>
<comment type="caution">
    <text evidence="2">The sequence shown here is derived from an EMBL/GenBank/DDBJ whole genome shotgun (WGS) entry which is preliminary data.</text>
</comment>
<gene>
    <name evidence="2" type="ORF">E2F48_14060</name>
</gene>
<accession>A0A4R5TQT0</accession>
<dbReference type="Proteomes" id="UP000295411">
    <property type="component" value="Unassembled WGS sequence"/>
</dbReference>
<evidence type="ECO:0000313" key="3">
    <source>
        <dbReference type="Proteomes" id="UP000295411"/>
    </source>
</evidence>
<protein>
    <submittedName>
        <fullName evidence="2">Uncharacterized protein</fullName>
    </submittedName>
</protein>
<feature type="transmembrane region" description="Helical" evidence="1">
    <location>
        <begin position="20"/>
        <end position="45"/>
    </location>
</feature>
<name>A0A4R5TQT0_9MICC</name>